<dbReference type="GO" id="GO:0045892">
    <property type="term" value="P:negative regulation of DNA-templated transcription"/>
    <property type="evidence" value="ECO:0007669"/>
    <property type="project" value="TreeGrafter"/>
</dbReference>
<comment type="cofactor">
    <cofactor evidence="9">
        <name>Mn(2+)</name>
        <dbReference type="ChEBI" id="CHEBI:29035"/>
    </cofactor>
    <cofactor evidence="9">
        <name>Fe(2+)</name>
        <dbReference type="ChEBI" id="CHEBI:29033"/>
    </cofactor>
    <text evidence="9">Binds 1 Mn(2+) or Fe(2+) ion per subunit.</text>
</comment>
<keyword evidence="7" id="KW-0804">Transcription</keyword>
<dbReference type="Gene3D" id="3.30.1490.190">
    <property type="match status" value="1"/>
</dbReference>
<evidence type="ECO:0000313" key="10">
    <source>
        <dbReference type="EMBL" id="ADZ83856.1"/>
    </source>
</evidence>
<evidence type="ECO:0000256" key="2">
    <source>
        <dbReference type="ARBA" id="ARBA00022491"/>
    </source>
</evidence>
<sequence>MNAAQFKEKLKQKGCKLTLQRRSVLDVLIKHCNEHLSTEEIYDFVKENYPEIGLATVYRTVQLFEEMGIVDRLNFDDGCSRFELSSEDTVHHHHHLICESCNKVFEVENDLLEEIEKEIERKYKFKIHDHNVMFYGVCKDCEQKE</sequence>
<dbReference type="HOGENOM" id="CLU_096072_3_1_9"/>
<dbReference type="InterPro" id="IPR043135">
    <property type="entry name" value="Fur_C"/>
</dbReference>
<dbReference type="EMBL" id="CP002582">
    <property type="protein sequence ID" value="ADZ83856.1"/>
    <property type="molecule type" value="Genomic_DNA"/>
</dbReference>
<feature type="binding site" evidence="9">
    <location>
        <position position="130"/>
    </location>
    <ligand>
        <name>Fe cation</name>
        <dbReference type="ChEBI" id="CHEBI:24875"/>
    </ligand>
</feature>
<feature type="binding site" evidence="8">
    <location>
        <position position="141"/>
    </location>
    <ligand>
        <name>Zn(2+)</name>
        <dbReference type="ChEBI" id="CHEBI:29105"/>
    </ligand>
</feature>
<dbReference type="InterPro" id="IPR002481">
    <property type="entry name" value="FUR"/>
</dbReference>
<keyword evidence="5" id="KW-0805">Transcription regulation</keyword>
<dbReference type="InterPro" id="IPR036390">
    <property type="entry name" value="WH_DNA-bd_sf"/>
</dbReference>
<evidence type="ECO:0000256" key="9">
    <source>
        <dbReference type="PIRSR" id="PIRSR602481-2"/>
    </source>
</evidence>
<keyword evidence="4 8" id="KW-0862">Zinc</keyword>
<keyword evidence="2" id="KW-0678">Repressor</keyword>
<evidence type="ECO:0000256" key="7">
    <source>
        <dbReference type="ARBA" id="ARBA00023163"/>
    </source>
</evidence>
<protein>
    <submittedName>
        <fullName evidence="10">Ferric uptake regulator, Fur family</fullName>
    </submittedName>
</protein>
<keyword evidence="11" id="KW-1185">Reference proteome</keyword>
<keyword evidence="9" id="KW-0408">Iron</keyword>
<feature type="binding site" evidence="9">
    <location>
        <position position="92"/>
    </location>
    <ligand>
        <name>Fe cation</name>
        <dbReference type="ChEBI" id="CHEBI:24875"/>
    </ligand>
</feature>
<evidence type="ECO:0000313" key="11">
    <source>
        <dbReference type="Proteomes" id="UP000008467"/>
    </source>
</evidence>
<dbReference type="GO" id="GO:0003700">
    <property type="term" value="F:DNA-binding transcription factor activity"/>
    <property type="evidence" value="ECO:0007669"/>
    <property type="project" value="InterPro"/>
</dbReference>
<dbReference type="CDD" id="cd07153">
    <property type="entry name" value="Fur_like"/>
    <property type="match status" value="1"/>
</dbReference>
<dbReference type="Pfam" id="PF01475">
    <property type="entry name" value="FUR"/>
    <property type="match status" value="1"/>
</dbReference>
<feature type="binding site" evidence="8">
    <location>
        <position position="101"/>
    </location>
    <ligand>
        <name>Zn(2+)</name>
        <dbReference type="ChEBI" id="CHEBI:29105"/>
    </ligand>
</feature>
<dbReference type="InterPro" id="IPR036388">
    <property type="entry name" value="WH-like_DNA-bd_sf"/>
</dbReference>
<organism evidence="10 11">
    <name type="scientific">Cellulosilyticum lentocellum (strain ATCC 49066 / DSM 5427 / NCIMB 11756 / RHM5)</name>
    <name type="common">Clostridium lentocellum</name>
    <dbReference type="NCBI Taxonomy" id="642492"/>
    <lineage>
        <taxon>Bacteria</taxon>
        <taxon>Bacillati</taxon>
        <taxon>Bacillota</taxon>
        <taxon>Clostridia</taxon>
        <taxon>Lachnospirales</taxon>
        <taxon>Cellulosilyticaceae</taxon>
        <taxon>Cellulosilyticum</taxon>
    </lineage>
</organism>
<name>F2JQZ8_CELLD</name>
<reference evidence="10 11" key="1">
    <citation type="journal article" date="2011" name="J. Bacteriol.">
        <title>Complete genome sequence of the cellulose-degrading bacterium Cellulosilyticum lentocellum.</title>
        <authorList>
            <consortium name="US DOE Joint Genome Institute"/>
            <person name="Miller D.A."/>
            <person name="Suen G."/>
            <person name="Bruce D."/>
            <person name="Copeland A."/>
            <person name="Cheng J.F."/>
            <person name="Detter C."/>
            <person name="Goodwin L.A."/>
            <person name="Han C.S."/>
            <person name="Hauser L.J."/>
            <person name="Land M.L."/>
            <person name="Lapidus A."/>
            <person name="Lucas S."/>
            <person name="Meincke L."/>
            <person name="Pitluck S."/>
            <person name="Tapia R."/>
            <person name="Teshima H."/>
            <person name="Woyke T."/>
            <person name="Fox B.G."/>
            <person name="Angert E.R."/>
            <person name="Currie C.R."/>
        </authorList>
    </citation>
    <scope>NUCLEOTIDE SEQUENCE [LARGE SCALE GENOMIC DNA]</scope>
    <source>
        <strain evidence="11">ATCC 49066 / DSM 5427 / NCIMB 11756 / RHM5</strain>
    </source>
</reference>
<comment type="similarity">
    <text evidence="1">Belongs to the Fur family.</text>
</comment>
<dbReference type="SUPFAM" id="SSF46785">
    <property type="entry name" value="Winged helix' DNA-binding domain"/>
    <property type="match status" value="1"/>
</dbReference>
<feature type="binding site" evidence="8">
    <location>
        <position position="138"/>
    </location>
    <ligand>
        <name>Zn(2+)</name>
        <dbReference type="ChEBI" id="CHEBI:29105"/>
    </ligand>
</feature>
<dbReference type="Proteomes" id="UP000008467">
    <property type="component" value="Chromosome"/>
</dbReference>
<dbReference type="KEGG" id="cle:Clole_2142"/>
<evidence type="ECO:0000256" key="6">
    <source>
        <dbReference type="ARBA" id="ARBA00023125"/>
    </source>
</evidence>
<dbReference type="AlphaFoldDB" id="F2JQZ8"/>
<dbReference type="GO" id="GO:1900376">
    <property type="term" value="P:regulation of secondary metabolite biosynthetic process"/>
    <property type="evidence" value="ECO:0007669"/>
    <property type="project" value="TreeGrafter"/>
</dbReference>
<accession>F2JQZ8</accession>
<dbReference type="Gene3D" id="1.10.10.10">
    <property type="entry name" value="Winged helix-like DNA-binding domain superfamily/Winged helix DNA-binding domain"/>
    <property type="match status" value="1"/>
</dbReference>
<dbReference type="GO" id="GO:0008270">
    <property type="term" value="F:zinc ion binding"/>
    <property type="evidence" value="ECO:0007669"/>
    <property type="project" value="TreeGrafter"/>
</dbReference>
<keyword evidence="6" id="KW-0238">DNA-binding</keyword>
<dbReference type="GO" id="GO:0000976">
    <property type="term" value="F:transcription cis-regulatory region binding"/>
    <property type="evidence" value="ECO:0007669"/>
    <property type="project" value="TreeGrafter"/>
</dbReference>
<dbReference type="eggNOG" id="COG0735">
    <property type="taxonomic scope" value="Bacteria"/>
</dbReference>
<dbReference type="RefSeq" id="WP_013657150.1">
    <property type="nucleotide sequence ID" value="NC_015275.1"/>
</dbReference>
<evidence type="ECO:0000256" key="8">
    <source>
        <dbReference type="PIRSR" id="PIRSR602481-1"/>
    </source>
</evidence>
<dbReference type="STRING" id="642492.Clole_2142"/>
<dbReference type="FunFam" id="1.10.10.10:FF:000051">
    <property type="entry name" value="Fur family transcriptional regulator"/>
    <property type="match status" value="1"/>
</dbReference>
<comment type="cofactor">
    <cofactor evidence="8">
        <name>Zn(2+)</name>
        <dbReference type="ChEBI" id="CHEBI:29105"/>
    </cofactor>
    <text evidence="8">Binds 1 zinc ion per subunit.</text>
</comment>
<feature type="binding site" evidence="9">
    <location>
        <position position="113"/>
    </location>
    <ligand>
        <name>Fe cation</name>
        <dbReference type="ChEBI" id="CHEBI:24875"/>
    </ligand>
</feature>
<dbReference type="PANTHER" id="PTHR33202:SF7">
    <property type="entry name" value="FERRIC UPTAKE REGULATION PROTEIN"/>
    <property type="match status" value="1"/>
</dbReference>
<evidence type="ECO:0000256" key="5">
    <source>
        <dbReference type="ARBA" id="ARBA00023015"/>
    </source>
</evidence>
<evidence type="ECO:0000256" key="3">
    <source>
        <dbReference type="ARBA" id="ARBA00022723"/>
    </source>
</evidence>
<dbReference type="PANTHER" id="PTHR33202">
    <property type="entry name" value="ZINC UPTAKE REGULATION PROTEIN"/>
    <property type="match status" value="1"/>
</dbReference>
<feature type="binding site" evidence="8">
    <location>
        <position position="98"/>
    </location>
    <ligand>
        <name>Zn(2+)</name>
        <dbReference type="ChEBI" id="CHEBI:29105"/>
    </ligand>
</feature>
<evidence type="ECO:0000256" key="1">
    <source>
        <dbReference type="ARBA" id="ARBA00007957"/>
    </source>
</evidence>
<keyword evidence="3 8" id="KW-0479">Metal-binding</keyword>
<evidence type="ECO:0000256" key="4">
    <source>
        <dbReference type="ARBA" id="ARBA00022833"/>
    </source>
</evidence>
<proteinExistence type="inferred from homology"/>
<gene>
    <name evidence="10" type="ordered locus">Clole_2142</name>
</gene>